<evidence type="ECO:0000256" key="1">
    <source>
        <dbReference type="SAM" id="Phobius"/>
    </source>
</evidence>
<protein>
    <submittedName>
        <fullName evidence="2">Uncharacterized protein</fullName>
    </submittedName>
</protein>
<evidence type="ECO:0000313" key="3">
    <source>
        <dbReference type="Proteomes" id="UP001469553"/>
    </source>
</evidence>
<gene>
    <name evidence="2" type="ORF">AMECASPLE_017144</name>
</gene>
<keyword evidence="1" id="KW-1133">Transmembrane helix</keyword>
<dbReference type="EMBL" id="JAHRIP010010678">
    <property type="protein sequence ID" value="MEQ2283993.1"/>
    <property type="molecule type" value="Genomic_DNA"/>
</dbReference>
<accession>A0ABV0XR83</accession>
<feature type="transmembrane region" description="Helical" evidence="1">
    <location>
        <begin position="41"/>
        <end position="61"/>
    </location>
</feature>
<reference evidence="2 3" key="1">
    <citation type="submission" date="2021-06" db="EMBL/GenBank/DDBJ databases">
        <authorList>
            <person name="Palmer J.M."/>
        </authorList>
    </citation>
    <scope>NUCLEOTIDE SEQUENCE [LARGE SCALE GENOMIC DNA]</scope>
    <source>
        <strain evidence="2 3">AS_MEX2019</strain>
        <tissue evidence="2">Muscle</tissue>
    </source>
</reference>
<organism evidence="2 3">
    <name type="scientific">Ameca splendens</name>
    <dbReference type="NCBI Taxonomy" id="208324"/>
    <lineage>
        <taxon>Eukaryota</taxon>
        <taxon>Metazoa</taxon>
        <taxon>Chordata</taxon>
        <taxon>Craniata</taxon>
        <taxon>Vertebrata</taxon>
        <taxon>Euteleostomi</taxon>
        <taxon>Actinopterygii</taxon>
        <taxon>Neopterygii</taxon>
        <taxon>Teleostei</taxon>
        <taxon>Neoteleostei</taxon>
        <taxon>Acanthomorphata</taxon>
        <taxon>Ovalentaria</taxon>
        <taxon>Atherinomorphae</taxon>
        <taxon>Cyprinodontiformes</taxon>
        <taxon>Goodeidae</taxon>
        <taxon>Ameca</taxon>
    </lineage>
</organism>
<dbReference type="Proteomes" id="UP001469553">
    <property type="component" value="Unassembled WGS sequence"/>
</dbReference>
<proteinExistence type="predicted"/>
<name>A0ABV0XR83_9TELE</name>
<keyword evidence="3" id="KW-1185">Reference proteome</keyword>
<sequence length="69" mass="7976">MGVFTLFPPCAPPGPFLSSSETQQPILGTNREEQRMERESCFYLCLFLTLLKGVILLYQFILDYVLRLM</sequence>
<comment type="caution">
    <text evidence="2">The sequence shown here is derived from an EMBL/GenBank/DDBJ whole genome shotgun (WGS) entry which is preliminary data.</text>
</comment>
<keyword evidence="1" id="KW-0472">Membrane</keyword>
<keyword evidence="1" id="KW-0812">Transmembrane</keyword>
<evidence type="ECO:0000313" key="2">
    <source>
        <dbReference type="EMBL" id="MEQ2283993.1"/>
    </source>
</evidence>